<dbReference type="SUPFAM" id="SSF57535">
    <property type="entry name" value="Complement control module/SCR domain"/>
    <property type="match status" value="9"/>
</dbReference>
<feature type="domain" description="Sushi" evidence="6">
    <location>
        <begin position="361"/>
        <end position="425"/>
    </location>
</feature>
<evidence type="ECO:0000256" key="3">
    <source>
        <dbReference type="ARBA" id="ARBA00023157"/>
    </source>
</evidence>
<feature type="domain" description="Sushi" evidence="6">
    <location>
        <begin position="177"/>
        <end position="236"/>
    </location>
</feature>
<protein>
    <recommendedName>
        <fullName evidence="6">Sushi domain-containing protein</fullName>
    </recommendedName>
</protein>
<dbReference type="InterPro" id="IPR050350">
    <property type="entry name" value="Compl-Cell_Adhes-Reg"/>
</dbReference>
<keyword evidence="8" id="KW-1185">Reference proteome</keyword>
<feature type="disulfide bond" evidence="5">
    <location>
        <begin position="620"/>
        <end position="663"/>
    </location>
</feature>
<comment type="caution">
    <text evidence="7">The sequence shown here is derived from an EMBL/GenBank/DDBJ whole genome shotgun (WGS) entry which is preliminary data.</text>
</comment>
<dbReference type="PANTHER" id="PTHR19325:SF575">
    <property type="entry name" value="LOCOMOTION-RELATED PROTEIN HIKARU GENKI"/>
    <property type="match status" value="1"/>
</dbReference>
<evidence type="ECO:0000256" key="2">
    <source>
        <dbReference type="ARBA" id="ARBA00022737"/>
    </source>
</evidence>
<sequence length="737" mass="79560">DGYVKSGGDDTLTCIPQGNSPPIWNGTPLQCEQPTCPPPTIRGTVDITSTDTEPYFLGETITWDCGGDKCSLPRTIVCSMINGVMRFNSTRVDCVGAACAESTCDLPPSISNGNFVTTPPIAPGAISVVLNTRVVYSCDNCFTTNDPVTYVCREDSTQQIAEAIYVPSGDPPTCRRVTCPGTPQSPLGGTVSTTENTCGTLVQYSCNDPCRELVGSSIRECQSDGTWSAAEPTCERKTCSPQADNPLNGNVSPQDSFCGARLTYRCDPCFRLQGSPLRQCTPSGWSGAAPTCIPLSCDPISAPNNGQRFPPQGNQDCTDEISFQCNSGYRLDGAQTITCVSSNIPGSRPSWNSPPPRCIPTDCEPMPKDPEFGSAAPKGTSIGTRVFYRCDPCYTLTSSQGPINVRECKGGGVGWDPLEEPTCRPLECPFVTIPNGQSTPSDRDCGTIRRVTCDDNYVLDGPDTFECRQQNGQVGWTEIPKCQVVCTRLMVTDPNVEIVSDSADPVTDTYKPNQRVVYRCRGCNRLRPVGPFGQRIPERVCKTNGQWDIPIPPSCEPLICPGNPRPPTGGRVDTTSNDCGTTATYSCNDPCDELSGPEQRTCLPSGQWSAPEPTCIKKRCFPRPFGQFPVQVTPNDNTCGITVTYSCPRCYSLTPESSRTRSCGSNGQWTPSSVPSCSRITCPALTLENGFVSGMPDCDMTLVFQCNFPYQLEGSRTTKCTEDGTYTNDKPICILDI</sequence>
<keyword evidence="4" id="KW-0325">Glycoprotein</keyword>
<feature type="domain" description="Sushi" evidence="6">
    <location>
        <begin position="618"/>
        <end position="679"/>
    </location>
</feature>
<dbReference type="Pfam" id="PF00084">
    <property type="entry name" value="Sushi"/>
    <property type="match status" value="7"/>
</dbReference>
<evidence type="ECO:0000313" key="8">
    <source>
        <dbReference type="Proteomes" id="UP000749559"/>
    </source>
</evidence>
<feature type="domain" description="Sushi" evidence="6">
    <location>
        <begin position="680"/>
        <end position="735"/>
    </location>
</feature>
<dbReference type="Proteomes" id="UP000749559">
    <property type="component" value="Unassembled WGS sequence"/>
</dbReference>
<feature type="domain" description="Sushi" evidence="6">
    <location>
        <begin position="295"/>
        <end position="360"/>
    </location>
</feature>
<proteinExistence type="predicted"/>
<dbReference type="AlphaFoldDB" id="A0A8S4NMN9"/>
<dbReference type="InterPro" id="IPR000436">
    <property type="entry name" value="Sushi_SCR_CCP_dom"/>
</dbReference>
<name>A0A8S4NMN9_OWEFU</name>
<keyword evidence="3 5" id="KW-1015">Disulfide bond</keyword>
<feature type="domain" description="Sushi" evidence="6">
    <location>
        <begin position="237"/>
        <end position="294"/>
    </location>
</feature>
<feature type="domain" description="Sushi" evidence="6">
    <location>
        <begin position="426"/>
        <end position="484"/>
    </location>
</feature>
<evidence type="ECO:0000259" key="6">
    <source>
        <dbReference type="PROSITE" id="PS50923"/>
    </source>
</evidence>
<keyword evidence="2" id="KW-0677">Repeat</keyword>
<dbReference type="PANTHER" id="PTHR19325">
    <property type="entry name" value="COMPLEMENT COMPONENT-RELATED SUSHI DOMAIN-CONTAINING"/>
    <property type="match status" value="1"/>
</dbReference>
<keyword evidence="1 5" id="KW-0768">Sushi</keyword>
<dbReference type="SMART" id="SM00032">
    <property type="entry name" value="CCP"/>
    <property type="match status" value="10"/>
</dbReference>
<dbReference type="Gene3D" id="2.10.70.10">
    <property type="entry name" value="Complement Module, domain 1"/>
    <property type="match status" value="9"/>
</dbReference>
<evidence type="ECO:0000256" key="4">
    <source>
        <dbReference type="ARBA" id="ARBA00023180"/>
    </source>
</evidence>
<dbReference type="OrthoDB" id="6059832at2759"/>
<feature type="disulfide bond" evidence="5">
    <location>
        <begin position="706"/>
        <end position="733"/>
    </location>
</feature>
<comment type="caution">
    <text evidence="5">Lacks conserved residue(s) required for the propagation of feature annotation.</text>
</comment>
<dbReference type="EMBL" id="CAIIXF020000005">
    <property type="protein sequence ID" value="CAH1783120.1"/>
    <property type="molecule type" value="Genomic_DNA"/>
</dbReference>
<dbReference type="CDD" id="cd00033">
    <property type="entry name" value="CCP"/>
    <property type="match status" value="5"/>
</dbReference>
<feature type="non-terminal residue" evidence="7">
    <location>
        <position position="737"/>
    </location>
</feature>
<organism evidence="7 8">
    <name type="scientific">Owenia fusiformis</name>
    <name type="common">Polychaete worm</name>
    <dbReference type="NCBI Taxonomy" id="6347"/>
    <lineage>
        <taxon>Eukaryota</taxon>
        <taxon>Metazoa</taxon>
        <taxon>Spiralia</taxon>
        <taxon>Lophotrochozoa</taxon>
        <taxon>Annelida</taxon>
        <taxon>Polychaeta</taxon>
        <taxon>Sedentaria</taxon>
        <taxon>Canalipalpata</taxon>
        <taxon>Sabellida</taxon>
        <taxon>Oweniida</taxon>
        <taxon>Oweniidae</taxon>
        <taxon>Owenia</taxon>
    </lineage>
</organism>
<dbReference type="PROSITE" id="PS50923">
    <property type="entry name" value="SUSHI"/>
    <property type="match status" value="8"/>
</dbReference>
<feature type="domain" description="Sushi" evidence="6">
    <location>
        <begin position="558"/>
        <end position="617"/>
    </location>
</feature>
<evidence type="ECO:0000256" key="5">
    <source>
        <dbReference type="PROSITE-ProRule" id="PRU00302"/>
    </source>
</evidence>
<evidence type="ECO:0000256" key="1">
    <source>
        <dbReference type="ARBA" id="ARBA00022659"/>
    </source>
</evidence>
<feature type="non-terminal residue" evidence="7">
    <location>
        <position position="1"/>
    </location>
</feature>
<accession>A0A8S4NMN9</accession>
<gene>
    <name evidence="7" type="ORF">OFUS_LOCUS9487</name>
</gene>
<evidence type="ECO:0000313" key="7">
    <source>
        <dbReference type="EMBL" id="CAH1783120.1"/>
    </source>
</evidence>
<dbReference type="InterPro" id="IPR035976">
    <property type="entry name" value="Sushi/SCR/CCP_sf"/>
</dbReference>
<reference evidence="7" key="1">
    <citation type="submission" date="2022-03" db="EMBL/GenBank/DDBJ databases">
        <authorList>
            <person name="Martin C."/>
        </authorList>
    </citation>
    <scope>NUCLEOTIDE SEQUENCE</scope>
</reference>